<keyword evidence="1" id="KW-0472">Membrane</keyword>
<feature type="transmembrane region" description="Helical" evidence="1">
    <location>
        <begin position="84"/>
        <end position="104"/>
    </location>
</feature>
<proteinExistence type="predicted"/>
<evidence type="ECO:0000313" key="2">
    <source>
        <dbReference type="Ensembl" id="ENSSSCP00055010657.1"/>
    </source>
</evidence>
<feature type="transmembrane region" description="Helical" evidence="1">
    <location>
        <begin position="12"/>
        <end position="38"/>
    </location>
</feature>
<protein>
    <submittedName>
        <fullName evidence="2">Uncharacterized protein</fullName>
    </submittedName>
</protein>
<sequence>MNDGHSDWCEWYLLVVLICISLIIRDVEHFFMCLLAICISSLEKCLFRSFAHFSIWLLAFLLLSCISCLYILEVKPLSIASFKTIFSHSVSCLFVFFLVFLCCAKACQFDEVPLVYFCFYFCCFVRLT</sequence>
<dbReference type="Proteomes" id="UP000694724">
    <property type="component" value="Unplaced"/>
</dbReference>
<organism evidence="2 3">
    <name type="scientific">Sus scrofa</name>
    <name type="common">Pig</name>
    <dbReference type="NCBI Taxonomy" id="9823"/>
    <lineage>
        <taxon>Eukaryota</taxon>
        <taxon>Metazoa</taxon>
        <taxon>Chordata</taxon>
        <taxon>Craniata</taxon>
        <taxon>Vertebrata</taxon>
        <taxon>Euteleostomi</taxon>
        <taxon>Mammalia</taxon>
        <taxon>Eutheria</taxon>
        <taxon>Laurasiatheria</taxon>
        <taxon>Artiodactyla</taxon>
        <taxon>Suina</taxon>
        <taxon>Suidae</taxon>
        <taxon>Sus</taxon>
    </lineage>
</organism>
<evidence type="ECO:0000256" key="1">
    <source>
        <dbReference type="SAM" id="Phobius"/>
    </source>
</evidence>
<name>A0A8D1PS77_PIG</name>
<evidence type="ECO:0000313" key="3">
    <source>
        <dbReference type="Proteomes" id="UP000694724"/>
    </source>
</evidence>
<feature type="transmembrane region" description="Helical" evidence="1">
    <location>
        <begin position="50"/>
        <end position="72"/>
    </location>
</feature>
<dbReference type="AlphaFoldDB" id="A0A8D1PS77"/>
<dbReference type="Ensembl" id="ENSSSCT00055013541.1">
    <property type="protein sequence ID" value="ENSSSCP00055010657.1"/>
    <property type="gene ID" value="ENSSSCG00055006990.1"/>
</dbReference>
<reference evidence="2" key="1">
    <citation type="submission" date="2025-08" db="UniProtKB">
        <authorList>
            <consortium name="Ensembl"/>
        </authorList>
    </citation>
    <scope>IDENTIFICATION</scope>
</reference>
<keyword evidence="1" id="KW-1133">Transmembrane helix</keyword>
<accession>A0A8D1PS77</accession>
<keyword evidence="1" id="KW-0812">Transmembrane</keyword>